<dbReference type="OrthoDB" id="5419659at2"/>
<dbReference type="GO" id="GO:0006355">
    <property type="term" value="P:regulation of DNA-templated transcription"/>
    <property type="evidence" value="ECO:0007669"/>
    <property type="project" value="InterPro"/>
</dbReference>
<dbReference type="InterPro" id="IPR051404">
    <property type="entry name" value="TA_system_antitoxin"/>
</dbReference>
<evidence type="ECO:0000313" key="2">
    <source>
        <dbReference type="EMBL" id="ACK73800.1"/>
    </source>
</evidence>
<dbReference type="Pfam" id="PF15919">
    <property type="entry name" value="HicB_lk_antitox"/>
    <property type="match status" value="1"/>
</dbReference>
<name>B7KLX8_GLOC7</name>
<dbReference type="InterPro" id="IPR035069">
    <property type="entry name" value="TTHA1013/TTHA0281-like"/>
</dbReference>
<dbReference type="RefSeq" id="WP_012599701.1">
    <property type="nucleotide sequence ID" value="NC_011738.1"/>
</dbReference>
<organism evidence="2 3">
    <name type="scientific">Gloeothece citriformis (strain PCC 7424)</name>
    <name type="common">Cyanothece sp. (strain PCC 7424)</name>
    <dbReference type="NCBI Taxonomy" id="65393"/>
    <lineage>
        <taxon>Bacteria</taxon>
        <taxon>Bacillati</taxon>
        <taxon>Cyanobacteriota</taxon>
        <taxon>Cyanophyceae</taxon>
        <taxon>Oscillatoriophycideae</taxon>
        <taxon>Chroococcales</taxon>
        <taxon>Aphanothecaceae</taxon>
        <taxon>Gloeothece</taxon>
        <taxon>Gloeothece citriformis</taxon>
    </lineage>
</organism>
<dbReference type="HOGENOM" id="CLU_125405_0_0_3"/>
<reference evidence="3" key="1">
    <citation type="journal article" date="2011" name="MBio">
        <title>Novel metabolic attributes of the genus Cyanothece, comprising a group of unicellular nitrogen-fixing Cyanobacteria.</title>
        <authorList>
            <person name="Bandyopadhyay A."/>
            <person name="Elvitigala T."/>
            <person name="Welsh E."/>
            <person name="Stockel J."/>
            <person name="Liberton M."/>
            <person name="Min H."/>
            <person name="Sherman L.A."/>
            <person name="Pakrasi H.B."/>
        </authorList>
    </citation>
    <scope>NUCLEOTIDE SEQUENCE [LARGE SCALE GENOMIC DNA]</scope>
    <source>
        <strain evidence="3">PCC 7424</strain>
        <plasmid evidence="3">pP742401</plasmid>
    </source>
</reference>
<dbReference type="SUPFAM" id="SSF143100">
    <property type="entry name" value="TTHA1013/TTHA0281-like"/>
    <property type="match status" value="1"/>
</dbReference>
<evidence type="ECO:0000259" key="1">
    <source>
        <dbReference type="Pfam" id="PF15919"/>
    </source>
</evidence>
<keyword evidence="3" id="KW-1185">Reference proteome</keyword>
<dbReference type="AlphaFoldDB" id="B7KLX8"/>
<keyword evidence="2" id="KW-0614">Plasmid</keyword>
<geneLocation type="plasmid" evidence="2 3">
    <name>pP742401</name>
</geneLocation>
<dbReference type="InterPro" id="IPR013321">
    <property type="entry name" value="Arc_rbn_hlx_hlx"/>
</dbReference>
<dbReference type="PANTHER" id="PTHR34504">
    <property type="entry name" value="ANTITOXIN HICB"/>
    <property type="match status" value="1"/>
</dbReference>
<dbReference type="Gene3D" id="3.30.160.250">
    <property type="match status" value="1"/>
</dbReference>
<feature type="domain" description="HicB-like antitoxin of toxin-antitoxin system" evidence="1">
    <location>
        <begin position="21"/>
        <end position="83"/>
    </location>
</feature>
<dbReference type="eggNOG" id="COG1598">
    <property type="taxonomic scope" value="Bacteria"/>
</dbReference>
<proteinExistence type="predicted"/>
<sequence>MNKNKKTTELHPLEYYLELQYPITLYKDSEGGYVAEIKDLPGCMTQAETLDEVMTNIEDARRLWIETAHQYGDNIPIPANDDQYSGRVLLRMPRSLHRKLAEGSKQEGVSLNQFFVFLLSEAITQYRIKK</sequence>
<dbReference type="Gene3D" id="1.10.1220.10">
    <property type="entry name" value="Met repressor-like"/>
    <property type="match status" value="1"/>
</dbReference>
<protein>
    <recommendedName>
        <fullName evidence="1">HicB-like antitoxin of toxin-antitoxin system domain-containing protein</fullName>
    </recommendedName>
</protein>
<gene>
    <name evidence="2" type="ordered locus">PCC7424_5735</name>
</gene>
<evidence type="ECO:0000313" key="3">
    <source>
        <dbReference type="Proteomes" id="UP000002384"/>
    </source>
</evidence>
<dbReference type="InterPro" id="IPR031807">
    <property type="entry name" value="HicB-like"/>
</dbReference>
<dbReference type="PANTHER" id="PTHR34504:SF2">
    <property type="entry name" value="UPF0150 PROTEIN SSL0259"/>
    <property type="match status" value="1"/>
</dbReference>
<dbReference type="Proteomes" id="UP000002384">
    <property type="component" value="Plasmid pP742401"/>
</dbReference>
<dbReference type="KEGG" id="cyc:PCC7424_5735"/>
<dbReference type="EMBL" id="CP001292">
    <property type="protein sequence ID" value="ACK73800.1"/>
    <property type="molecule type" value="Genomic_DNA"/>
</dbReference>
<dbReference type="SUPFAM" id="SSF47598">
    <property type="entry name" value="Ribbon-helix-helix"/>
    <property type="match status" value="1"/>
</dbReference>
<dbReference type="InterPro" id="IPR010985">
    <property type="entry name" value="Ribbon_hlx_hlx"/>
</dbReference>
<accession>B7KLX8</accession>